<organism evidence="3 4">
    <name type="scientific">Falsiruegeria mediterranea M17</name>
    <dbReference type="NCBI Taxonomy" id="1200281"/>
    <lineage>
        <taxon>Bacteria</taxon>
        <taxon>Pseudomonadati</taxon>
        <taxon>Pseudomonadota</taxon>
        <taxon>Alphaproteobacteria</taxon>
        <taxon>Rhodobacterales</taxon>
        <taxon>Roseobacteraceae</taxon>
        <taxon>Falsiruegeria</taxon>
    </lineage>
</organism>
<keyword evidence="4" id="KW-1185">Reference proteome</keyword>
<reference evidence="4" key="1">
    <citation type="submission" date="2018-03" db="EMBL/GenBank/DDBJ databases">
        <authorList>
            <person name="Rodrigo-Torres L."/>
            <person name="Arahal R. D."/>
            <person name="Lucena T."/>
        </authorList>
    </citation>
    <scope>NUCLEOTIDE SEQUENCE [LARGE SCALE GENOMIC DNA]</scope>
    <source>
        <strain evidence="4">CECT 7615</strain>
    </source>
</reference>
<dbReference type="InterPro" id="IPR042095">
    <property type="entry name" value="SUMF_sf"/>
</dbReference>
<dbReference type="InterPro" id="IPR016187">
    <property type="entry name" value="CTDL_fold"/>
</dbReference>
<sequence>MRALLVALMMVPVLATAETPEAWPVEQYDPAKEAPADLLLPMPCGGQMAFQKVVVPLDAADPLADRRVRLGQSLDRTGYAEYLRDEFLRGSFVDDQANTTFYYIGRYEVTQGQFRALQGDCAPVARQDRIARGGLSWFDALTLAQNYTAWLYANAPDALPTVDGAKGYVRLPTETEWEYATRGGAVIDANNFSDLTFFAAGDMRDYAIHQGAGAGRGRLNPVGLRLPNPLGLFDVYGNAEELMLEPFRLNALGRAHGQVGGVVTRGGSVLSSAEQIYSAQRTEYPPFDVRTGRPLRGDSFGARFVISTYIATSEARLSNIRDRWVARAEGAQEEGEVDPGKVLSDLIEAEPDLRRRSALTDLQLDLRRNRDQVQIALQQTARSTLLAGTVFAEALAQNARAIDNKAANIRMLVSLQRAGRKSEVFDRQVQKHVAEIAEMRRQQQVYLLSYRTALDTLVADIGAEARQMALNVLEEELTLSGQSGLREGLDRFAETLDQFAAQPDMQAIDLLNLTLSRP</sequence>
<accession>A0A2R8CF93</accession>
<name>A0A2R8CF93_9RHOB</name>
<dbReference type="InterPro" id="IPR005532">
    <property type="entry name" value="SUMF_dom"/>
</dbReference>
<dbReference type="PANTHER" id="PTHR23150:SF19">
    <property type="entry name" value="FORMYLGLYCINE-GENERATING ENZYME"/>
    <property type="match status" value="1"/>
</dbReference>
<feature type="chain" id="PRO_5015353609" description="Sulfatase-modifying factor enzyme-like domain-containing protein" evidence="1">
    <location>
        <begin position="18"/>
        <end position="518"/>
    </location>
</feature>
<dbReference type="OrthoDB" id="9768004at2"/>
<dbReference type="GO" id="GO:0120147">
    <property type="term" value="F:formylglycine-generating oxidase activity"/>
    <property type="evidence" value="ECO:0007669"/>
    <property type="project" value="TreeGrafter"/>
</dbReference>
<evidence type="ECO:0000259" key="2">
    <source>
        <dbReference type="Pfam" id="PF03781"/>
    </source>
</evidence>
<evidence type="ECO:0000256" key="1">
    <source>
        <dbReference type="SAM" id="SignalP"/>
    </source>
</evidence>
<dbReference type="InterPro" id="IPR051043">
    <property type="entry name" value="Sulfatase_Mod_Factor_Kinase"/>
</dbReference>
<dbReference type="Proteomes" id="UP000244898">
    <property type="component" value="Unassembled WGS sequence"/>
</dbReference>
<dbReference type="PANTHER" id="PTHR23150">
    <property type="entry name" value="SULFATASE MODIFYING FACTOR 1, 2"/>
    <property type="match status" value="1"/>
</dbReference>
<dbReference type="EMBL" id="ONZG01000016">
    <property type="protein sequence ID" value="SPJ31124.1"/>
    <property type="molecule type" value="Genomic_DNA"/>
</dbReference>
<gene>
    <name evidence="3" type="ORF">TRM7615_04664</name>
</gene>
<evidence type="ECO:0000313" key="3">
    <source>
        <dbReference type="EMBL" id="SPJ31124.1"/>
    </source>
</evidence>
<proteinExistence type="predicted"/>
<keyword evidence="1" id="KW-0732">Signal</keyword>
<feature type="domain" description="Sulfatase-modifying factor enzyme-like" evidence="2">
    <location>
        <begin position="136"/>
        <end position="281"/>
    </location>
</feature>
<evidence type="ECO:0000313" key="4">
    <source>
        <dbReference type="Proteomes" id="UP000244898"/>
    </source>
</evidence>
<dbReference type="Gene3D" id="3.90.1580.10">
    <property type="entry name" value="paralog of FGE (formylglycine-generating enzyme)"/>
    <property type="match status" value="1"/>
</dbReference>
<dbReference type="Pfam" id="PF03781">
    <property type="entry name" value="FGE-sulfatase"/>
    <property type="match status" value="1"/>
</dbReference>
<dbReference type="AlphaFoldDB" id="A0A2R8CF93"/>
<dbReference type="RefSeq" id="WP_108792242.1">
    <property type="nucleotide sequence ID" value="NZ_ONZG01000016.1"/>
</dbReference>
<feature type="signal peptide" evidence="1">
    <location>
        <begin position="1"/>
        <end position="17"/>
    </location>
</feature>
<protein>
    <recommendedName>
        <fullName evidence="2">Sulfatase-modifying factor enzyme-like domain-containing protein</fullName>
    </recommendedName>
</protein>
<dbReference type="SUPFAM" id="SSF56436">
    <property type="entry name" value="C-type lectin-like"/>
    <property type="match status" value="1"/>
</dbReference>